<reference evidence="1" key="1">
    <citation type="journal article" date="2019" name="Sci. Rep.">
        <title>Draft genome of Tanacetum cinerariifolium, the natural source of mosquito coil.</title>
        <authorList>
            <person name="Yamashiro T."/>
            <person name="Shiraishi A."/>
            <person name="Satake H."/>
            <person name="Nakayama K."/>
        </authorList>
    </citation>
    <scope>NUCLEOTIDE SEQUENCE</scope>
</reference>
<proteinExistence type="predicted"/>
<organism evidence="1">
    <name type="scientific">Tanacetum cinerariifolium</name>
    <name type="common">Dalmatian daisy</name>
    <name type="synonym">Chrysanthemum cinerariifolium</name>
    <dbReference type="NCBI Taxonomy" id="118510"/>
    <lineage>
        <taxon>Eukaryota</taxon>
        <taxon>Viridiplantae</taxon>
        <taxon>Streptophyta</taxon>
        <taxon>Embryophyta</taxon>
        <taxon>Tracheophyta</taxon>
        <taxon>Spermatophyta</taxon>
        <taxon>Magnoliopsida</taxon>
        <taxon>eudicotyledons</taxon>
        <taxon>Gunneridae</taxon>
        <taxon>Pentapetalae</taxon>
        <taxon>asterids</taxon>
        <taxon>campanulids</taxon>
        <taxon>Asterales</taxon>
        <taxon>Asteraceae</taxon>
        <taxon>Asteroideae</taxon>
        <taxon>Anthemideae</taxon>
        <taxon>Anthemidinae</taxon>
        <taxon>Tanacetum</taxon>
    </lineage>
</organism>
<dbReference type="EMBL" id="BKCJ011078894">
    <property type="protein sequence ID" value="GFC81236.1"/>
    <property type="molecule type" value="Genomic_DNA"/>
</dbReference>
<dbReference type="SUPFAM" id="SSF53807">
    <property type="entry name" value="Helical backbone' metal receptor"/>
    <property type="match status" value="1"/>
</dbReference>
<evidence type="ECO:0000313" key="1">
    <source>
        <dbReference type="EMBL" id="GFC81236.1"/>
    </source>
</evidence>
<feature type="non-terminal residue" evidence="1">
    <location>
        <position position="165"/>
    </location>
</feature>
<sequence>ESGGRCHEPCGSARRGGGLPVCRAVAAGDGFWRIDCRACRRAVVWPGESFHHPARGRQFRQFLPDIACSRRVDRLASRFQRGPAARARFSAPSVPEGSPVRLIVLSSQGNHMKRLTLLTAALALSGLADFAQAKTLETVASFTVIADMVHNVGGDHVHVTSLIGP</sequence>
<gene>
    <name evidence="1" type="ORF">Tci_853206</name>
</gene>
<name>A0A699R6J3_TANCI</name>
<accession>A0A699R6J3</accession>
<dbReference type="AlphaFoldDB" id="A0A699R6J3"/>
<feature type="non-terminal residue" evidence="1">
    <location>
        <position position="1"/>
    </location>
</feature>
<comment type="caution">
    <text evidence="1">The sequence shown here is derived from an EMBL/GenBank/DDBJ whole genome shotgun (WGS) entry which is preliminary data.</text>
</comment>
<protein>
    <submittedName>
        <fullName evidence="1">Uncharacterized protein</fullName>
    </submittedName>
</protein>